<dbReference type="CDD" id="cd03064">
    <property type="entry name" value="TRX_Fd_NuoE"/>
    <property type="match status" value="1"/>
</dbReference>
<dbReference type="RefSeq" id="WP_353641091.1">
    <property type="nucleotide sequence ID" value="NZ_CP159253.1"/>
</dbReference>
<dbReference type="GO" id="GO:0031967">
    <property type="term" value="C:organelle envelope"/>
    <property type="evidence" value="ECO:0007669"/>
    <property type="project" value="UniProtKB-ARBA"/>
</dbReference>
<feature type="compositionally biased region" description="Low complexity" evidence="10">
    <location>
        <begin position="225"/>
        <end position="238"/>
    </location>
</feature>
<sequence length="428" mass="46279">MSVRRLAEPAVQPAAFAFNKANSAVAKQWLKKYPKGREQSAVIPLLMIAQEQEGWVTKPAIEHVADMLDMPYIRALEVATFYTQFQLKPVGSRAHVQVCGTTPCMLRGSEALMDVCRSKIHHEQFHTNQAGTLSWEEVECLGACVNAPMVMIFKDTFEDLTPERLGEIIDAFEAGKGSSVRPGPQNGRIYSAPISGLTTLKDESAVLEAARDQETKAAAKEEKAASVSVPPSKAAKPKTYAAETNNTVKSPSPVKTRPKAEVAVSATGPRPNQVAANKAAESVEKATKQRKHPIAKAGPATAFKSPELLHGEPTGAAGKEVDAAPVRGRTSKPSLDDKNRPAGIEKPAAVDDLKLISGVGPRIEATLHSLGIYTFGQIAAWKKAEREWIDGYLNFKGRIERDDWVKQAKALAKGGVAEYIRVFGKKPV</sequence>
<feature type="compositionally biased region" description="Basic and acidic residues" evidence="10">
    <location>
        <begin position="213"/>
        <end position="224"/>
    </location>
</feature>
<dbReference type="GO" id="GO:0008324">
    <property type="term" value="F:monoatomic cation transmembrane transporter activity"/>
    <property type="evidence" value="ECO:0007669"/>
    <property type="project" value="UniProtKB-ARBA"/>
</dbReference>
<evidence type="ECO:0000256" key="7">
    <source>
        <dbReference type="ARBA" id="ARBA00023027"/>
    </source>
</evidence>
<dbReference type="InterPro" id="IPR042128">
    <property type="entry name" value="NuoE_dom"/>
</dbReference>
<accession>A0AAU8CX16</accession>
<dbReference type="PANTHER" id="PTHR10371:SF3">
    <property type="entry name" value="NADH DEHYDROGENASE [UBIQUINONE] FLAVOPROTEIN 2, MITOCHONDRIAL"/>
    <property type="match status" value="1"/>
</dbReference>
<keyword evidence="2" id="KW-0001">2Fe-2S</keyword>
<evidence type="ECO:0000256" key="6">
    <source>
        <dbReference type="ARBA" id="ARBA00023014"/>
    </source>
</evidence>
<dbReference type="GO" id="GO:0098796">
    <property type="term" value="C:membrane protein complex"/>
    <property type="evidence" value="ECO:0007669"/>
    <property type="project" value="UniProtKB-ARBA"/>
</dbReference>
<dbReference type="Gene3D" id="1.10.10.1590">
    <property type="entry name" value="NADH-quinone oxidoreductase subunit E"/>
    <property type="match status" value="1"/>
</dbReference>
<keyword evidence="3" id="KW-0479">Metal-binding</keyword>
<dbReference type="GO" id="GO:0022804">
    <property type="term" value="F:active transmembrane transporter activity"/>
    <property type="evidence" value="ECO:0007669"/>
    <property type="project" value="UniProtKB-ARBA"/>
</dbReference>
<dbReference type="GO" id="GO:0050136">
    <property type="term" value="F:NADH dehydrogenase (quinone) (non-electrogenic) activity"/>
    <property type="evidence" value="ECO:0007669"/>
    <property type="project" value="UniProtKB-EC"/>
</dbReference>
<comment type="cofactor">
    <cofactor evidence="8">
        <name>[2Fe-2S] cluster</name>
        <dbReference type="ChEBI" id="CHEBI:190135"/>
    </cofactor>
</comment>
<dbReference type="PANTHER" id="PTHR10371">
    <property type="entry name" value="NADH DEHYDROGENASE UBIQUINONE FLAVOPROTEIN 2, MITOCHONDRIAL"/>
    <property type="match status" value="1"/>
</dbReference>
<evidence type="ECO:0000256" key="5">
    <source>
        <dbReference type="ARBA" id="ARBA00023004"/>
    </source>
</evidence>
<dbReference type="NCBIfam" id="TIGR01958">
    <property type="entry name" value="nuoE_fam"/>
    <property type="match status" value="1"/>
</dbReference>
<comment type="similarity">
    <text evidence="1">Belongs to the complex I 24 kDa subunit family.</text>
</comment>
<dbReference type="GO" id="GO:0022890">
    <property type="term" value="F:inorganic cation transmembrane transporter activity"/>
    <property type="evidence" value="ECO:0007669"/>
    <property type="project" value="UniProtKB-ARBA"/>
</dbReference>
<dbReference type="EC" id="1.6.5.9" evidence="11"/>
<evidence type="ECO:0000313" key="11">
    <source>
        <dbReference type="EMBL" id="XCG51403.1"/>
    </source>
</evidence>
<keyword evidence="5" id="KW-0408">Iron</keyword>
<proteinExistence type="inferred from homology"/>
<dbReference type="GO" id="GO:1902494">
    <property type="term" value="C:catalytic complex"/>
    <property type="evidence" value="ECO:0007669"/>
    <property type="project" value="UniProtKB-ARBA"/>
</dbReference>
<dbReference type="NCBIfam" id="NF005724">
    <property type="entry name" value="PRK07539.1-4"/>
    <property type="match status" value="1"/>
</dbReference>
<dbReference type="InterPro" id="IPR036249">
    <property type="entry name" value="Thioredoxin-like_sf"/>
</dbReference>
<dbReference type="GO" id="GO:0051537">
    <property type="term" value="F:2 iron, 2 sulfur cluster binding"/>
    <property type="evidence" value="ECO:0007669"/>
    <property type="project" value="UniProtKB-KW"/>
</dbReference>
<dbReference type="AlphaFoldDB" id="A0AAU8CX16"/>
<keyword evidence="7" id="KW-0520">NAD</keyword>
<evidence type="ECO:0000256" key="2">
    <source>
        <dbReference type="ARBA" id="ARBA00022714"/>
    </source>
</evidence>
<evidence type="ECO:0000256" key="1">
    <source>
        <dbReference type="ARBA" id="ARBA00010643"/>
    </source>
</evidence>
<keyword evidence="4" id="KW-1278">Translocase</keyword>
<organism evidence="11">
    <name type="scientific">Mesorhizobium sp. WSM2240</name>
    <dbReference type="NCBI Taxonomy" id="3228851"/>
    <lineage>
        <taxon>Bacteria</taxon>
        <taxon>Pseudomonadati</taxon>
        <taxon>Pseudomonadota</taxon>
        <taxon>Alphaproteobacteria</taxon>
        <taxon>Hyphomicrobiales</taxon>
        <taxon>Phyllobacteriaceae</taxon>
        <taxon>Mesorhizobium</taxon>
    </lineage>
</organism>
<dbReference type="SUPFAM" id="SSF52833">
    <property type="entry name" value="Thioredoxin-like"/>
    <property type="match status" value="1"/>
</dbReference>
<dbReference type="FunFam" id="3.40.30.10:FF:000022">
    <property type="entry name" value="NADH dehydrogenase flavoprotein 2, mitochondrial"/>
    <property type="match status" value="1"/>
</dbReference>
<keyword evidence="11" id="KW-0560">Oxidoreductase</keyword>
<evidence type="ECO:0000256" key="8">
    <source>
        <dbReference type="ARBA" id="ARBA00034078"/>
    </source>
</evidence>
<dbReference type="InterPro" id="IPR041921">
    <property type="entry name" value="NuoE_N"/>
</dbReference>
<name>A0AAU8CX16_9HYPH</name>
<reference evidence="11" key="1">
    <citation type="submission" date="2024-06" db="EMBL/GenBank/DDBJ databases">
        <title>Mesorhizobium karijinii sp. nov., a symbiont of the iconic Swainsona formosa from arid Australia.</title>
        <authorList>
            <person name="Hill Y.J."/>
            <person name="Watkin E.L.J."/>
            <person name="O'Hara G.W."/>
            <person name="Terpolilli J."/>
            <person name="Tye M.L."/>
            <person name="Kohlmeier M.G."/>
        </authorList>
    </citation>
    <scope>NUCLEOTIDE SEQUENCE</scope>
    <source>
        <strain evidence="11">WSM2240</strain>
    </source>
</reference>
<dbReference type="NCBIfam" id="NF009040">
    <property type="entry name" value="PRK12373.1"/>
    <property type="match status" value="1"/>
</dbReference>
<dbReference type="EMBL" id="CP159253">
    <property type="protein sequence ID" value="XCG51403.1"/>
    <property type="molecule type" value="Genomic_DNA"/>
</dbReference>
<gene>
    <name evidence="11" type="ORF">ABVK50_13405</name>
</gene>
<protein>
    <submittedName>
        <fullName evidence="11">NADH-quinone oxidoreductase subunit E</fullName>
        <ecNumber evidence="11">1.6.5.9</ecNumber>
    </submittedName>
</protein>
<dbReference type="FunFam" id="1.10.10.1590:FF:000001">
    <property type="entry name" value="NADH-quinone oxidoreductase subunit E"/>
    <property type="match status" value="1"/>
</dbReference>
<evidence type="ECO:0000256" key="4">
    <source>
        <dbReference type="ARBA" id="ARBA00022967"/>
    </source>
</evidence>
<dbReference type="GO" id="GO:0046872">
    <property type="term" value="F:metal ion binding"/>
    <property type="evidence" value="ECO:0007669"/>
    <property type="project" value="UniProtKB-KW"/>
</dbReference>
<feature type="region of interest" description="Disordered" evidence="10">
    <location>
        <begin position="213"/>
        <end position="343"/>
    </location>
</feature>
<evidence type="ECO:0000256" key="10">
    <source>
        <dbReference type="SAM" id="MobiDB-lite"/>
    </source>
</evidence>
<keyword evidence="6" id="KW-0411">Iron-sulfur</keyword>
<evidence type="ECO:0000256" key="9">
    <source>
        <dbReference type="ARBA" id="ARBA00047712"/>
    </source>
</evidence>
<comment type="catalytic activity">
    <reaction evidence="9">
        <text>a quinone + NADH + 5 H(+)(in) = a quinol + NAD(+) + 4 H(+)(out)</text>
        <dbReference type="Rhea" id="RHEA:57888"/>
        <dbReference type="ChEBI" id="CHEBI:15378"/>
        <dbReference type="ChEBI" id="CHEBI:24646"/>
        <dbReference type="ChEBI" id="CHEBI:57540"/>
        <dbReference type="ChEBI" id="CHEBI:57945"/>
        <dbReference type="ChEBI" id="CHEBI:132124"/>
    </reaction>
</comment>
<dbReference type="InterPro" id="IPR002023">
    <property type="entry name" value="NuoE-like"/>
</dbReference>
<dbReference type="GO" id="GO:0031090">
    <property type="term" value="C:organelle membrane"/>
    <property type="evidence" value="ECO:0007669"/>
    <property type="project" value="UniProtKB-ARBA"/>
</dbReference>
<evidence type="ECO:0000256" key="3">
    <source>
        <dbReference type="ARBA" id="ARBA00022723"/>
    </source>
</evidence>
<dbReference type="Pfam" id="PF01257">
    <property type="entry name" value="2Fe-2S_thioredx"/>
    <property type="match status" value="1"/>
</dbReference>
<dbReference type="GO" id="GO:0098662">
    <property type="term" value="P:inorganic cation transmembrane transport"/>
    <property type="evidence" value="ECO:0007669"/>
    <property type="project" value="UniProtKB-ARBA"/>
</dbReference>
<dbReference type="Gene3D" id="3.40.30.10">
    <property type="entry name" value="Glutaredoxin"/>
    <property type="match status" value="1"/>
</dbReference>